<evidence type="ECO:0000313" key="2">
    <source>
        <dbReference type="Proteomes" id="UP000544090"/>
    </source>
</evidence>
<dbReference type="SUPFAM" id="SSF53137">
    <property type="entry name" value="Translational machinery components"/>
    <property type="match status" value="1"/>
</dbReference>
<comment type="caution">
    <text evidence="1">The sequence shown here is derived from an EMBL/GenBank/DDBJ whole genome shotgun (WGS) entry which is preliminary data.</text>
</comment>
<accession>A0A7X6HDT9</accession>
<dbReference type="Proteomes" id="UP000544090">
    <property type="component" value="Unassembled WGS sequence"/>
</dbReference>
<dbReference type="AlphaFoldDB" id="A0A7X6HDT9"/>
<protein>
    <recommendedName>
        <fullName evidence="3">Peptide chain release factor 1</fullName>
    </recommendedName>
</protein>
<keyword evidence="2" id="KW-1185">Reference proteome</keyword>
<proteinExistence type="predicted"/>
<name>A0A7X6HDT9_9MICC</name>
<dbReference type="Gene3D" id="3.30.1330.30">
    <property type="match status" value="1"/>
</dbReference>
<evidence type="ECO:0008006" key="3">
    <source>
        <dbReference type="Google" id="ProtNLM"/>
    </source>
</evidence>
<dbReference type="InterPro" id="IPR042226">
    <property type="entry name" value="eFR1_2_sf"/>
</dbReference>
<dbReference type="InterPro" id="IPR029064">
    <property type="entry name" value="Ribosomal_eL30-like_sf"/>
</dbReference>
<dbReference type="Pfam" id="PF18844">
    <property type="entry name" value="baeRF_family2"/>
    <property type="match status" value="1"/>
</dbReference>
<sequence length="384" mass="41352">MAEQVNTAHSPEKLYAELFRKEGPWATVYVDASTGTVDTLRAGDVLPAKVRDSLDKQGASEADLRAVEEALSPATGLPSPVARFVLVRDGTVELNEVLPGPMVGPPVVEVGLIPNLLPLLQQRGDDFPYVVAEVGRDGGEIRLQYARQDGVVEERAVEGETENLKKVPTGGWSQGRFQHHTEEIWRRNADEIAAEIDRVVRTSRAQLLIIAGDIRARELVTDQLSEASRAIEVTIDSHTRTGGADRESLRTEISRHVAGVWARQQQAILERLSEQQGQPHAEAASGLGEVVRALQQAQVDTLILQQQALADHKVLALTQEPWIATAGEDGNGLVLGKLDAPAALVRAAVLTDARVVLVPEGALPGGKAVAALLRWPIGPDVPRG</sequence>
<dbReference type="Gene3D" id="3.30.420.60">
    <property type="entry name" value="eRF1 domain 2"/>
    <property type="match status" value="1"/>
</dbReference>
<dbReference type="RefSeq" id="WP_168485478.1">
    <property type="nucleotide sequence ID" value="NZ_JAAZSQ010000004.1"/>
</dbReference>
<dbReference type="InterPro" id="IPR040701">
    <property type="entry name" value="Bact_RF_family2"/>
</dbReference>
<dbReference type="EMBL" id="JAAZSQ010000004">
    <property type="protein sequence ID" value="NKX54126.1"/>
    <property type="molecule type" value="Genomic_DNA"/>
</dbReference>
<gene>
    <name evidence="1" type="ORF">HGG74_06125</name>
</gene>
<organism evidence="1 2">
    <name type="scientific">Arthrobacter mobilis</name>
    <dbReference type="NCBI Taxonomy" id="2724944"/>
    <lineage>
        <taxon>Bacteria</taxon>
        <taxon>Bacillati</taxon>
        <taxon>Actinomycetota</taxon>
        <taxon>Actinomycetes</taxon>
        <taxon>Micrococcales</taxon>
        <taxon>Micrococcaceae</taxon>
        <taxon>Arthrobacter</taxon>
    </lineage>
</organism>
<evidence type="ECO:0000313" key="1">
    <source>
        <dbReference type="EMBL" id="NKX54126.1"/>
    </source>
</evidence>
<reference evidence="1 2" key="1">
    <citation type="submission" date="2020-04" db="EMBL/GenBank/DDBJ databases">
        <title>Arthrobacter sp. nov.</title>
        <authorList>
            <person name="Liu S."/>
        </authorList>
    </citation>
    <scope>NUCLEOTIDE SEQUENCE [LARGE SCALE GENOMIC DNA]</scope>
    <source>
        <strain evidence="1 2">E918</strain>
    </source>
</reference>